<accession>A0ABD3HQ43</accession>
<evidence type="ECO:0000256" key="1">
    <source>
        <dbReference type="ARBA" id="ARBA00022723"/>
    </source>
</evidence>
<evidence type="ECO:0000313" key="6">
    <source>
        <dbReference type="Proteomes" id="UP001633002"/>
    </source>
</evidence>
<dbReference type="AlphaFoldDB" id="A0ABD3HQ43"/>
<gene>
    <name evidence="5" type="ORF">R1sor_005110</name>
</gene>
<name>A0ABD3HQ43_9MARC</name>
<protein>
    <recommendedName>
        <fullName evidence="4">FLYWCH-type domain-containing protein</fullName>
    </recommendedName>
</protein>
<evidence type="ECO:0000256" key="3">
    <source>
        <dbReference type="ARBA" id="ARBA00022833"/>
    </source>
</evidence>
<keyword evidence="3" id="KW-0862">Zinc</keyword>
<feature type="domain" description="FLYWCH-type" evidence="4">
    <location>
        <begin position="118"/>
        <end position="166"/>
    </location>
</feature>
<dbReference type="InterPro" id="IPR007588">
    <property type="entry name" value="Znf_FLYWCH"/>
</dbReference>
<dbReference type="EMBL" id="JBJQOH010000003">
    <property type="protein sequence ID" value="KAL3691459.1"/>
    <property type="molecule type" value="Genomic_DNA"/>
</dbReference>
<keyword evidence="2" id="KW-0863">Zinc-finger</keyword>
<organism evidence="5 6">
    <name type="scientific">Riccia sorocarpa</name>
    <dbReference type="NCBI Taxonomy" id="122646"/>
    <lineage>
        <taxon>Eukaryota</taxon>
        <taxon>Viridiplantae</taxon>
        <taxon>Streptophyta</taxon>
        <taxon>Embryophyta</taxon>
        <taxon>Marchantiophyta</taxon>
        <taxon>Marchantiopsida</taxon>
        <taxon>Marchantiidae</taxon>
        <taxon>Marchantiales</taxon>
        <taxon>Ricciaceae</taxon>
        <taxon>Riccia</taxon>
    </lineage>
</organism>
<evidence type="ECO:0000256" key="2">
    <source>
        <dbReference type="ARBA" id="ARBA00022771"/>
    </source>
</evidence>
<evidence type="ECO:0000259" key="4">
    <source>
        <dbReference type="Pfam" id="PF04500"/>
    </source>
</evidence>
<dbReference type="GO" id="GO:0008270">
    <property type="term" value="F:zinc ion binding"/>
    <property type="evidence" value="ECO:0007669"/>
    <property type="project" value="UniProtKB-KW"/>
</dbReference>
<dbReference type="Gene3D" id="2.20.25.240">
    <property type="match status" value="1"/>
</dbReference>
<dbReference type="Pfam" id="PF04500">
    <property type="entry name" value="FLYWCH"/>
    <property type="match status" value="1"/>
</dbReference>
<sequence>MSRIAGLQVYHAVKFSRGGTHSFAVSHQGVIRVLRLFATILWWWMPPLSQKILCDLSGNFLTDEQRQAVVTQALEESGYSKDDSLTPEDFLKVYSLCATMPLKFLISQAGGLIYDDDNGYLFYKHKTLADGAVSWRCVQHNKEARCQARVHIKNDQVVQRTSDHNHPPNMVETEIRRRTNSMKELARMTKRTAHCVVAQGIGGASNDVSIALPYFRSIKRTVQRQRFAQHDKIPVPRSRIGLYQTRLVPPVYHQAKSGTPFFRYYSSLGTSRILLFASEEDLDILHRSRHWYCDGTFDSVPPFFHQFYII</sequence>
<keyword evidence="6" id="KW-1185">Reference proteome</keyword>
<proteinExistence type="predicted"/>
<evidence type="ECO:0000313" key="5">
    <source>
        <dbReference type="EMBL" id="KAL3691459.1"/>
    </source>
</evidence>
<reference evidence="5 6" key="1">
    <citation type="submission" date="2024-09" db="EMBL/GenBank/DDBJ databases">
        <title>Chromosome-scale assembly of Riccia sorocarpa.</title>
        <authorList>
            <person name="Paukszto L."/>
        </authorList>
    </citation>
    <scope>NUCLEOTIDE SEQUENCE [LARGE SCALE GENOMIC DNA]</scope>
    <source>
        <strain evidence="5">LP-2024</strain>
        <tissue evidence="5">Aerial parts of the thallus</tissue>
    </source>
</reference>
<keyword evidence="1" id="KW-0479">Metal-binding</keyword>
<dbReference type="Proteomes" id="UP001633002">
    <property type="component" value="Unassembled WGS sequence"/>
</dbReference>
<comment type="caution">
    <text evidence="5">The sequence shown here is derived from an EMBL/GenBank/DDBJ whole genome shotgun (WGS) entry which is preliminary data.</text>
</comment>